<reference evidence="1 2" key="1">
    <citation type="journal article" date="2018" name="Front. Plant Sci.">
        <title>Red Clover (Trifolium pratense) and Zigzag Clover (T. medium) - A Picture of Genomic Similarities and Differences.</title>
        <authorList>
            <person name="Dluhosova J."/>
            <person name="Istvanek J."/>
            <person name="Nedelnik J."/>
            <person name="Repkova J."/>
        </authorList>
    </citation>
    <scope>NUCLEOTIDE SEQUENCE [LARGE SCALE GENOMIC DNA]</scope>
    <source>
        <strain evidence="2">cv. 10/8</strain>
        <tissue evidence="1">Leaf</tissue>
    </source>
</reference>
<dbReference type="EMBL" id="LXQA010968437">
    <property type="protein sequence ID" value="MCI79196.1"/>
    <property type="molecule type" value="Genomic_DNA"/>
</dbReference>
<comment type="caution">
    <text evidence="1">The sequence shown here is derived from an EMBL/GenBank/DDBJ whole genome shotgun (WGS) entry which is preliminary data.</text>
</comment>
<evidence type="ECO:0000313" key="1">
    <source>
        <dbReference type="EMBL" id="MCI79196.1"/>
    </source>
</evidence>
<protein>
    <submittedName>
        <fullName evidence="1">Uncharacterized protein</fullName>
    </submittedName>
</protein>
<dbReference type="AlphaFoldDB" id="A0A392UT98"/>
<proteinExistence type="predicted"/>
<dbReference type="Proteomes" id="UP000265520">
    <property type="component" value="Unassembled WGS sequence"/>
</dbReference>
<accession>A0A392UT98</accession>
<keyword evidence="2" id="KW-1185">Reference proteome</keyword>
<evidence type="ECO:0000313" key="2">
    <source>
        <dbReference type="Proteomes" id="UP000265520"/>
    </source>
</evidence>
<sequence>RFETQAVPCQEKRSPYGAVESLRRNMNTGGRDGSLTYPLRWMNLCVAGVYNIGLFVARQ</sequence>
<organism evidence="1 2">
    <name type="scientific">Trifolium medium</name>
    <dbReference type="NCBI Taxonomy" id="97028"/>
    <lineage>
        <taxon>Eukaryota</taxon>
        <taxon>Viridiplantae</taxon>
        <taxon>Streptophyta</taxon>
        <taxon>Embryophyta</taxon>
        <taxon>Tracheophyta</taxon>
        <taxon>Spermatophyta</taxon>
        <taxon>Magnoliopsida</taxon>
        <taxon>eudicotyledons</taxon>
        <taxon>Gunneridae</taxon>
        <taxon>Pentapetalae</taxon>
        <taxon>rosids</taxon>
        <taxon>fabids</taxon>
        <taxon>Fabales</taxon>
        <taxon>Fabaceae</taxon>
        <taxon>Papilionoideae</taxon>
        <taxon>50 kb inversion clade</taxon>
        <taxon>NPAAA clade</taxon>
        <taxon>Hologalegina</taxon>
        <taxon>IRL clade</taxon>
        <taxon>Trifolieae</taxon>
        <taxon>Trifolium</taxon>
    </lineage>
</organism>
<feature type="non-terminal residue" evidence="1">
    <location>
        <position position="1"/>
    </location>
</feature>
<name>A0A392UT98_9FABA</name>